<feature type="transmembrane region" description="Helical" evidence="9">
    <location>
        <begin position="241"/>
        <end position="263"/>
    </location>
</feature>
<evidence type="ECO:0000313" key="11">
    <source>
        <dbReference type="Proteomes" id="UP000611796"/>
    </source>
</evidence>
<comment type="function">
    <text evidence="9">Na(+)/H(+) antiporter that extrudes sodium in exchange for external protons.</text>
</comment>
<comment type="similarity">
    <text evidence="9">Belongs to the NhaA Na(+)/H(+) (TC 2.A.33) antiporter family.</text>
</comment>
<dbReference type="HAMAP" id="MF_01844">
    <property type="entry name" value="NhaA"/>
    <property type="match status" value="1"/>
</dbReference>
<feature type="transmembrane region" description="Helical" evidence="9">
    <location>
        <begin position="349"/>
        <end position="366"/>
    </location>
</feature>
<feature type="transmembrane region" description="Helical" evidence="9">
    <location>
        <begin position="139"/>
        <end position="158"/>
    </location>
</feature>
<keyword evidence="8 9" id="KW-0739">Sodium transport</keyword>
<keyword evidence="7 9" id="KW-0472">Membrane</keyword>
<reference evidence="10 11" key="1">
    <citation type="submission" date="2020-08" db="EMBL/GenBank/DDBJ databases">
        <authorList>
            <person name="Liu C."/>
            <person name="Sun Q."/>
        </authorList>
    </citation>
    <scope>NUCLEOTIDE SEQUENCE [LARGE SCALE GENOMIC DNA]</scope>
    <source>
        <strain evidence="10 11">NSJ-45</strain>
    </source>
</reference>
<protein>
    <recommendedName>
        <fullName evidence="9">Na(+)/H(+) antiporter NhaA</fullName>
    </recommendedName>
    <alternativeName>
        <fullName evidence="9">Sodium/proton antiporter NhaA</fullName>
    </alternativeName>
</protein>
<accession>A0ABR7K216</accession>
<evidence type="ECO:0000256" key="8">
    <source>
        <dbReference type="ARBA" id="ARBA00023201"/>
    </source>
</evidence>
<keyword evidence="5 9" id="KW-1133">Transmembrane helix</keyword>
<dbReference type="RefSeq" id="WP_187005970.1">
    <property type="nucleotide sequence ID" value="NZ_JACRWD010000001.1"/>
</dbReference>
<feature type="transmembrane region" description="Helical" evidence="9">
    <location>
        <begin position="105"/>
        <end position="127"/>
    </location>
</feature>
<keyword evidence="4 9" id="KW-0812">Transmembrane</keyword>
<dbReference type="Proteomes" id="UP000611796">
    <property type="component" value="Unassembled WGS sequence"/>
</dbReference>
<evidence type="ECO:0000313" key="10">
    <source>
        <dbReference type="EMBL" id="MBC6003132.1"/>
    </source>
</evidence>
<sequence length="387" mass="42681">MRLLPGVLLFIATVAALIIANSPLVSFYNYLFEGIIIFNHFNLHMIVNDFFMAIFFLVVGCEIKKEILYGNLSNIKKAAFPIIAACGGVIFPAIIFFLFNSKTPYSLGIGIPISTDIAFAIGVFMIFKNKLSSSLKIFLLSLAVVDDLLSILMIALLYSSDFNYYALGFALIIVGFIVLLNKLGKKDFLTPYLILGLILWVSLYISGIHATIAGVILAMMFPTKRKNKNSKVDVTKKVERFFTPLCNLIILPIFAFSNTGISLDISFNMASAENLMSGVILGLVIGKPLGIMLFTYLSTKFHIAEKPKDARWSSIFLVSLIAGIGFTMSIFVTEIAFEGNLQAINLAKFSILIASLLSCTLAYIGIETMPKIVKIYCKKSKKLALNK</sequence>
<name>A0ABR7K216_9FIRM</name>
<dbReference type="PANTHER" id="PTHR30341">
    <property type="entry name" value="SODIUM ION/PROTON ANTIPORTER NHAA-RELATED"/>
    <property type="match status" value="1"/>
</dbReference>
<dbReference type="InterPro" id="IPR023171">
    <property type="entry name" value="Na/H_antiporter_dom_sf"/>
</dbReference>
<feature type="transmembrane region" description="Helical" evidence="9">
    <location>
        <begin position="40"/>
        <end position="59"/>
    </location>
</feature>
<evidence type="ECO:0000256" key="7">
    <source>
        <dbReference type="ARBA" id="ARBA00023136"/>
    </source>
</evidence>
<dbReference type="PANTHER" id="PTHR30341:SF0">
    <property type="entry name" value="NA(+)_H(+) ANTIPORTER NHAA"/>
    <property type="match status" value="1"/>
</dbReference>
<keyword evidence="3 9" id="KW-1003">Cell membrane</keyword>
<evidence type="ECO:0000256" key="4">
    <source>
        <dbReference type="ARBA" id="ARBA00022692"/>
    </source>
</evidence>
<proteinExistence type="inferred from homology"/>
<feature type="transmembrane region" description="Helical" evidence="9">
    <location>
        <begin position="192"/>
        <end position="221"/>
    </location>
</feature>
<dbReference type="InterPro" id="IPR004670">
    <property type="entry name" value="NhaA"/>
</dbReference>
<keyword evidence="9" id="KW-0813">Transport</keyword>
<dbReference type="Gene3D" id="1.20.1530.10">
    <property type="entry name" value="Na+/H+ antiporter like domain"/>
    <property type="match status" value="1"/>
</dbReference>
<feature type="transmembrane region" description="Helical" evidence="9">
    <location>
        <begin position="79"/>
        <end position="99"/>
    </location>
</feature>
<feature type="transmembrane region" description="Helical" evidence="9">
    <location>
        <begin position="315"/>
        <end position="337"/>
    </location>
</feature>
<evidence type="ECO:0000256" key="6">
    <source>
        <dbReference type="ARBA" id="ARBA00023053"/>
    </source>
</evidence>
<keyword evidence="9" id="KW-0406">Ion transport</keyword>
<comment type="caution">
    <text evidence="10">The sequence shown here is derived from an EMBL/GenBank/DDBJ whole genome shotgun (WGS) entry which is preliminary data.</text>
</comment>
<keyword evidence="2 9" id="KW-0050">Antiport</keyword>
<comment type="catalytic activity">
    <reaction evidence="9">
        <text>Na(+)(in) + 2 H(+)(out) = Na(+)(out) + 2 H(+)(in)</text>
        <dbReference type="Rhea" id="RHEA:29251"/>
        <dbReference type="ChEBI" id="CHEBI:15378"/>
        <dbReference type="ChEBI" id="CHEBI:29101"/>
    </reaction>
</comment>
<dbReference type="Pfam" id="PF06965">
    <property type="entry name" value="Na_H_antiport_1"/>
    <property type="match status" value="1"/>
</dbReference>
<evidence type="ECO:0000256" key="9">
    <source>
        <dbReference type="HAMAP-Rule" id="MF_01844"/>
    </source>
</evidence>
<feature type="transmembrane region" description="Helical" evidence="9">
    <location>
        <begin position="275"/>
        <end position="295"/>
    </location>
</feature>
<evidence type="ECO:0000256" key="3">
    <source>
        <dbReference type="ARBA" id="ARBA00022475"/>
    </source>
</evidence>
<gene>
    <name evidence="9 10" type="primary">nhaA</name>
    <name evidence="10" type="ORF">H8891_04905</name>
</gene>
<keyword evidence="6 9" id="KW-0915">Sodium</keyword>
<evidence type="ECO:0000256" key="1">
    <source>
        <dbReference type="ARBA" id="ARBA00004429"/>
    </source>
</evidence>
<dbReference type="NCBIfam" id="TIGR00773">
    <property type="entry name" value="NhaA"/>
    <property type="match status" value="1"/>
</dbReference>
<dbReference type="EMBL" id="JACRWD010000001">
    <property type="protein sequence ID" value="MBC6003132.1"/>
    <property type="molecule type" value="Genomic_DNA"/>
</dbReference>
<evidence type="ECO:0000256" key="5">
    <source>
        <dbReference type="ARBA" id="ARBA00022989"/>
    </source>
</evidence>
<evidence type="ECO:0000256" key="2">
    <source>
        <dbReference type="ARBA" id="ARBA00022449"/>
    </source>
</evidence>
<keyword evidence="11" id="KW-1185">Reference proteome</keyword>
<comment type="subcellular location">
    <subcellularLocation>
        <location evidence="1">Cell inner membrane</location>
        <topology evidence="1">Multi-pass membrane protein</topology>
    </subcellularLocation>
    <subcellularLocation>
        <location evidence="9">Cell membrane</location>
        <topology evidence="9">Multi-pass membrane protein</topology>
    </subcellularLocation>
</comment>
<feature type="transmembrane region" description="Helical" evidence="9">
    <location>
        <begin position="164"/>
        <end position="180"/>
    </location>
</feature>
<organism evidence="10 11">
    <name type="scientific">Paeniclostridium hominis</name>
    <dbReference type="NCBI Taxonomy" id="2764329"/>
    <lineage>
        <taxon>Bacteria</taxon>
        <taxon>Bacillati</taxon>
        <taxon>Bacillota</taxon>
        <taxon>Clostridia</taxon>
        <taxon>Peptostreptococcales</taxon>
        <taxon>Peptostreptococcaceae</taxon>
        <taxon>Paeniclostridium</taxon>
    </lineage>
</organism>